<evidence type="ECO:0000313" key="5">
    <source>
        <dbReference type="Proteomes" id="UP000467840"/>
    </source>
</evidence>
<dbReference type="Pfam" id="PF13456">
    <property type="entry name" value="RVT_3"/>
    <property type="match status" value="1"/>
</dbReference>
<dbReference type="Gene3D" id="1.25.40.10">
    <property type="entry name" value="Tetratricopeptide repeat domain"/>
    <property type="match status" value="5"/>
</dbReference>
<dbReference type="GO" id="GO:0004523">
    <property type="term" value="F:RNA-DNA hybrid ribonuclease activity"/>
    <property type="evidence" value="ECO:0007669"/>
    <property type="project" value="InterPro"/>
</dbReference>
<dbReference type="Pfam" id="PF20431">
    <property type="entry name" value="E_motif"/>
    <property type="match status" value="1"/>
</dbReference>
<dbReference type="GO" id="GO:0003723">
    <property type="term" value="F:RNA binding"/>
    <property type="evidence" value="ECO:0007669"/>
    <property type="project" value="InterPro"/>
</dbReference>
<dbReference type="InterPro" id="IPR046960">
    <property type="entry name" value="PPR_At4g14850-like_plant"/>
</dbReference>
<reference evidence="4 5" key="1">
    <citation type="journal article" date="2020" name="Mol. Plant">
        <title>The Chromosome-Based Rubber Tree Genome Provides New Insights into Spurge Genome Evolution and Rubber Biosynthesis.</title>
        <authorList>
            <person name="Liu J."/>
            <person name="Shi C."/>
            <person name="Shi C.C."/>
            <person name="Li W."/>
            <person name="Zhang Q.J."/>
            <person name="Zhang Y."/>
            <person name="Li K."/>
            <person name="Lu H.F."/>
            <person name="Shi C."/>
            <person name="Zhu S.T."/>
            <person name="Xiao Z.Y."/>
            <person name="Nan H."/>
            <person name="Yue Y."/>
            <person name="Zhu X.G."/>
            <person name="Wu Y."/>
            <person name="Hong X.N."/>
            <person name="Fan G.Y."/>
            <person name="Tong Y."/>
            <person name="Zhang D."/>
            <person name="Mao C.L."/>
            <person name="Liu Y.L."/>
            <person name="Hao S.J."/>
            <person name="Liu W.Q."/>
            <person name="Lv M.Q."/>
            <person name="Zhang H.B."/>
            <person name="Liu Y."/>
            <person name="Hu-Tang G.R."/>
            <person name="Wang J.P."/>
            <person name="Wang J.H."/>
            <person name="Sun Y.H."/>
            <person name="Ni S.B."/>
            <person name="Chen W.B."/>
            <person name="Zhang X.C."/>
            <person name="Jiao Y.N."/>
            <person name="Eichler E.E."/>
            <person name="Li G.H."/>
            <person name="Liu X."/>
            <person name="Gao L.Z."/>
        </authorList>
    </citation>
    <scope>NUCLEOTIDE SEQUENCE [LARGE SCALE GENOMIC DNA]</scope>
    <source>
        <strain evidence="5">cv. GT1</strain>
        <tissue evidence="4">Leaf</tissue>
    </source>
</reference>
<dbReference type="PROSITE" id="PS51375">
    <property type="entry name" value="PPR"/>
    <property type="match status" value="7"/>
</dbReference>
<protein>
    <recommendedName>
        <fullName evidence="3">RNase H type-1 domain-containing protein</fullName>
    </recommendedName>
</protein>
<dbReference type="NCBIfam" id="TIGR00756">
    <property type="entry name" value="PPR"/>
    <property type="match status" value="7"/>
</dbReference>
<comment type="caution">
    <text evidence="4">The sequence shown here is derived from an EMBL/GenBank/DDBJ whole genome shotgun (WGS) entry which is preliminary data.</text>
</comment>
<dbReference type="FunFam" id="1.25.40.10:FF:000090">
    <property type="entry name" value="Pentatricopeptide repeat-containing protein, chloroplastic"/>
    <property type="match status" value="1"/>
</dbReference>
<feature type="repeat" description="PPR" evidence="2">
    <location>
        <begin position="293"/>
        <end position="327"/>
    </location>
</feature>
<dbReference type="EMBL" id="JAAGAX010000013">
    <property type="protein sequence ID" value="KAF2295201.1"/>
    <property type="molecule type" value="Genomic_DNA"/>
</dbReference>
<accession>A0A6A6L1M2</accession>
<evidence type="ECO:0000256" key="2">
    <source>
        <dbReference type="PROSITE-ProRule" id="PRU00708"/>
    </source>
</evidence>
<dbReference type="Pfam" id="PF01535">
    <property type="entry name" value="PPR"/>
    <property type="match status" value="5"/>
</dbReference>
<dbReference type="InterPro" id="IPR002156">
    <property type="entry name" value="RNaseH_domain"/>
</dbReference>
<dbReference type="Pfam" id="PF13041">
    <property type="entry name" value="PPR_2"/>
    <property type="match status" value="3"/>
</dbReference>
<feature type="repeat" description="PPR" evidence="2">
    <location>
        <begin position="22"/>
        <end position="56"/>
    </location>
</feature>
<feature type="repeat" description="PPR" evidence="2">
    <location>
        <begin position="158"/>
        <end position="192"/>
    </location>
</feature>
<dbReference type="FunFam" id="1.25.40.10:FF:000285">
    <property type="entry name" value="Pentatricopeptide repeat-containing protein, chloroplastic"/>
    <property type="match status" value="1"/>
</dbReference>
<proteinExistence type="predicted"/>
<dbReference type="Proteomes" id="UP000467840">
    <property type="component" value="Chromosome 7"/>
</dbReference>
<evidence type="ECO:0000256" key="1">
    <source>
        <dbReference type="ARBA" id="ARBA00022737"/>
    </source>
</evidence>
<dbReference type="Pfam" id="PF12854">
    <property type="entry name" value="PPR_1"/>
    <property type="match status" value="1"/>
</dbReference>
<dbReference type="InterPro" id="IPR046848">
    <property type="entry name" value="E_motif"/>
</dbReference>
<organism evidence="4 5">
    <name type="scientific">Hevea brasiliensis</name>
    <name type="common">Para rubber tree</name>
    <name type="synonym">Siphonia brasiliensis</name>
    <dbReference type="NCBI Taxonomy" id="3981"/>
    <lineage>
        <taxon>Eukaryota</taxon>
        <taxon>Viridiplantae</taxon>
        <taxon>Streptophyta</taxon>
        <taxon>Embryophyta</taxon>
        <taxon>Tracheophyta</taxon>
        <taxon>Spermatophyta</taxon>
        <taxon>Magnoliopsida</taxon>
        <taxon>eudicotyledons</taxon>
        <taxon>Gunneridae</taxon>
        <taxon>Pentapetalae</taxon>
        <taxon>rosids</taxon>
        <taxon>fabids</taxon>
        <taxon>Malpighiales</taxon>
        <taxon>Euphorbiaceae</taxon>
        <taxon>Crotonoideae</taxon>
        <taxon>Micrandreae</taxon>
        <taxon>Hevea</taxon>
    </lineage>
</organism>
<dbReference type="InterPro" id="IPR011990">
    <property type="entry name" value="TPR-like_helical_dom_sf"/>
</dbReference>
<sequence length="650" mass="73242">MYADCDDLTSAYKLFDKLPQPNVFTWTAIVGFYLRHGMYEKCVQNYGLMKFSGVLPDNYVFPKVLRACAHLLWLEGGTWIHKDVIVCGCEFNLQVCNSLIDMYAKCGNVGSARWVFERMGERDLLSWNSMMSGYVYNGLLDSAVELLGFLRLNSFEPDVVTLNTLIDAYCRMGLFDEAWGVFKQIEYPNIISWTTLISGYSKIGEHEISLRVFRDMVTRGMVSPDLDCLSCVLVSCRHLGAMRRGKELHGYGMKMETTTAIYGSAGAALLIMYAKCRRIQDARNVFELMDKSDVVTWNAMILGFVELELGQLALECFIEMQRLGLKNDETTISTILPVCSLKYGNQIHAYIMKNRYLNSVVPVWNAVIHMYCKCGSIRSAYSVFSGMAFRDIVSWNTMIGGFGMHGHGQAALELQQEMNQSSLCPNSMTFTSLLSACSHSGLVDEGLKLFQRMTEDYALTPRMEHYSCIVDMLARAGQFADAVTFIHKMPVEPDKSIWGALLAACRDYQNVEVGKLAAENLIHLEPEQAGHYVTLSNIYARAGRWDDAVRSLSMQDIREEITLQQDLGRYNGLFDALTLESLACREAILLAAKKGFHQIILEGDCQTVIRVLQGDSARLEVQDVINDVKLIAASRQYILLLRIEKVEPIV</sequence>
<keyword evidence="1" id="KW-0677">Repeat</keyword>
<name>A0A6A6L1M2_HEVBR</name>
<feature type="repeat" description="PPR" evidence="2">
    <location>
        <begin position="426"/>
        <end position="456"/>
    </location>
</feature>
<keyword evidence="5" id="KW-1185">Reference proteome</keyword>
<dbReference type="AlphaFoldDB" id="A0A6A6L1M2"/>
<feature type="repeat" description="PPR" evidence="2">
    <location>
        <begin position="391"/>
        <end position="425"/>
    </location>
</feature>
<dbReference type="InterPro" id="IPR002885">
    <property type="entry name" value="PPR_rpt"/>
</dbReference>
<dbReference type="PANTHER" id="PTHR47926">
    <property type="entry name" value="PENTATRICOPEPTIDE REPEAT-CONTAINING PROTEIN"/>
    <property type="match status" value="1"/>
</dbReference>
<gene>
    <name evidence="4" type="ORF">GH714_032098</name>
</gene>
<evidence type="ECO:0000259" key="3">
    <source>
        <dbReference type="Pfam" id="PF13456"/>
    </source>
</evidence>
<dbReference type="PANTHER" id="PTHR47926:SF347">
    <property type="entry name" value="PENTATRICOPEPTIDE REPEAT-CONTAINING PROTEIN"/>
    <property type="match status" value="1"/>
</dbReference>
<dbReference type="GO" id="GO:0009451">
    <property type="term" value="P:RNA modification"/>
    <property type="evidence" value="ECO:0007669"/>
    <property type="project" value="InterPro"/>
</dbReference>
<feature type="repeat" description="PPR" evidence="2">
    <location>
        <begin position="123"/>
        <end position="157"/>
    </location>
</feature>
<feature type="domain" description="RNase H type-1" evidence="3">
    <location>
        <begin position="577"/>
        <end position="634"/>
    </location>
</feature>
<evidence type="ECO:0000313" key="4">
    <source>
        <dbReference type="EMBL" id="KAF2295201.1"/>
    </source>
</evidence>
<feature type="repeat" description="PPR" evidence="2">
    <location>
        <begin position="92"/>
        <end position="122"/>
    </location>
</feature>